<protein>
    <submittedName>
        <fullName evidence="2">tRNA(Ile2) 2-agmatinylcytidine synthetase TiaS</fullName>
    </submittedName>
</protein>
<sequence>MCGHINSFYTHIKQDLPHLLLFKCVCHTIDKCAQHAFSSLPQEVGDLINDTNMLFAHSALRWDEYNTYFKAMRDGMEPKKLIPLSKTRWLVWVPAAENIYDQWYELKGFFTMKASNPKGNERAVALTKLYNSSTLLYISFLKNVLMPVQKVSKAFEQTNADITKVYMELRTVAMTLAARILKPQCMAQAARPGMLRSEEAKVIENALNNSANLLPVDRIILGDAFTRTAHVEKLTPEELEPIRHKCGAYIFTLTKLLMSKLPDNLDAVSKLRFLTPRMVLAPTARPTFQQLPLELGVNINRDELESQWAQLGTLPITEIMDLDTETNKLEDVDIVHFWASVLKLKNACGEAAFEKLVTFALSALSLPISNAVVERAFSVMSCIKCRRRNRLQLIMLEALMRLRIHLKVKETACGAVIGQCCKTFQLSREMLRNFTSDMYRTESRRRPGYQEDADLDPDDPEEMVLCEEEREDLEEIDYEIVSMLDATNFDENLLVINLQ</sequence>
<keyword evidence="3" id="KW-1185">Reference proteome</keyword>
<feature type="domain" description="HAT C-terminal dimerisation" evidence="1">
    <location>
        <begin position="326"/>
        <end position="402"/>
    </location>
</feature>
<dbReference type="SUPFAM" id="SSF53098">
    <property type="entry name" value="Ribonuclease H-like"/>
    <property type="match status" value="1"/>
</dbReference>
<dbReference type="InterPro" id="IPR008906">
    <property type="entry name" value="HATC_C_dom"/>
</dbReference>
<reference evidence="2" key="1">
    <citation type="submission" date="2021-07" db="EMBL/GenBank/DDBJ databases">
        <authorList>
            <person name="Catto M.A."/>
            <person name="Jacobson A."/>
            <person name="Kennedy G."/>
            <person name="Labadie P."/>
            <person name="Hunt B.G."/>
            <person name="Srinivasan R."/>
        </authorList>
    </citation>
    <scope>NUCLEOTIDE SEQUENCE</scope>
    <source>
        <strain evidence="2">PL_HMW_Pooled</strain>
        <tissue evidence="2">Head</tissue>
    </source>
</reference>
<dbReference type="EMBL" id="JAHWGI010001130">
    <property type="protein sequence ID" value="KAK3922866.1"/>
    <property type="molecule type" value="Genomic_DNA"/>
</dbReference>
<accession>A0AAE1LJV7</accession>
<evidence type="ECO:0000313" key="2">
    <source>
        <dbReference type="EMBL" id="KAK3922866.1"/>
    </source>
</evidence>
<reference evidence="2" key="2">
    <citation type="journal article" date="2023" name="BMC Genomics">
        <title>Pest status, molecular evolution, and epigenetic factors derived from the genome assembly of Frankliniella fusca, a thysanopteran phytovirus vector.</title>
        <authorList>
            <person name="Catto M.A."/>
            <person name="Labadie P.E."/>
            <person name="Jacobson A.L."/>
            <person name="Kennedy G.G."/>
            <person name="Srinivasan R."/>
            <person name="Hunt B.G."/>
        </authorList>
    </citation>
    <scope>NUCLEOTIDE SEQUENCE</scope>
    <source>
        <strain evidence="2">PL_HMW_Pooled</strain>
    </source>
</reference>
<dbReference type="PANTHER" id="PTHR37162">
    <property type="entry name" value="HAT FAMILY DIMERISATION DOMAINCONTAINING PROTEIN-RELATED"/>
    <property type="match status" value="1"/>
</dbReference>
<evidence type="ECO:0000313" key="3">
    <source>
        <dbReference type="Proteomes" id="UP001219518"/>
    </source>
</evidence>
<dbReference type="Pfam" id="PF05699">
    <property type="entry name" value="Dimer_Tnp_hAT"/>
    <property type="match status" value="1"/>
</dbReference>
<dbReference type="GO" id="GO:0046983">
    <property type="term" value="F:protein dimerization activity"/>
    <property type="evidence" value="ECO:0007669"/>
    <property type="project" value="InterPro"/>
</dbReference>
<proteinExistence type="predicted"/>
<dbReference type="InterPro" id="IPR012337">
    <property type="entry name" value="RNaseH-like_sf"/>
</dbReference>
<organism evidence="2 3">
    <name type="scientific">Frankliniella fusca</name>
    <dbReference type="NCBI Taxonomy" id="407009"/>
    <lineage>
        <taxon>Eukaryota</taxon>
        <taxon>Metazoa</taxon>
        <taxon>Ecdysozoa</taxon>
        <taxon>Arthropoda</taxon>
        <taxon>Hexapoda</taxon>
        <taxon>Insecta</taxon>
        <taxon>Pterygota</taxon>
        <taxon>Neoptera</taxon>
        <taxon>Paraneoptera</taxon>
        <taxon>Thysanoptera</taxon>
        <taxon>Terebrantia</taxon>
        <taxon>Thripoidea</taxon>
        <taxon>Thripidae</taxon>
        <taxon>Frankliniella</taxon>
    </lineage>
</organism>
<evidence type="ECO:0000259" key="1">
    <source>
        <dbReference type="Pfam" id="PF05699"/>
    </source>
</evidence>
<dbReference type="PANTHER" id="PTHR37162:SF1">
    <property type="entry name" value="BED-TYPE DOMAIN-CONTAINING PROTEIN"/>
    <property type="match status" value="1"/>
</dbReference>
<dbReference type="AlphaFoldDB" id="A0AAE1LJV7"/>
<comment type="caution">
    <text evidence="2">The sequence shown here is derived from an EMBL/GenBank/DDBJ whole genome shotgun (WGS) entry which is preliminary data.</text>
</comment>
<name>A0AAE1LJV7_9NEOP</name>
<gene>
    <name evidence="2" type="ORF">KUF71_012105</name>
</gene>
<dbReference type="Proteomes" id="UP001219518">
    <property type="component" value="Unassembled WGS sequence"/>
</dbReference>